<comment type="catalytic activity">
    <reaction evidence="6">
        <text>L-threonyl-[protein] + ATP = 3-O-(5'-adenylyl)-L-threonyl-[protein] + diphosphate</text>
        <dbReference type="Rhea" id="RHEA:54292"/>
        <dbReference type="Rhea" id="RHEA-COMP:11060"/>
        <dbReference type="Rhea" id="RHEA-COMP:13847"/>
        <dbReference type="ChEBI" id="CHEBI:30013"/>
        <dbReference type="ChEBI" id="CHEBI:30616"/>
        <dbReference type="ChEBI" id="CHEBI:33019"/>
        <dbReference type="ChEBI" id="CHEBI:138113"/>
        <dbReference type="EC" id="2.7.7.108"/>
    </reaction>
</comment>
<evidence type="ECO:0000256" key="1">
    <source>
        <dbReference type="ARBA" id="ARBA00022679"/>
    </source>
</evidence>
<dbReference type="GO" id="GO:0005524">
    <property type="term" value="F:ATP binding"/>
    <property type="evidence" value="ECO:0007669"/>
    <property type="project" value="UniProtKB-KW"/>
</dbReference>
<evidence type="ECO:0000313" key="9">
    <source>
        <dbReference type="EMBL" id="MBW8639400.1"/>
    </source>
</evidence>
<keyword evidence="2" id="KW-0548">Nucleotidyltransferase</keyword>
<reference evidence="9" key="1">
    <citation type="submission" date="2021-08" db="EMBL/GenBank/DDBJ databases">
        <title>Hoeflea bacterium WL0058 sp. nov., isolated from the sediment.</title>
        <authorList>
            <person name="Wang L."/>
            <person name="Zhang D."/>
        </authorList>
    </citation>
    <scope>NUCLEOTIDE SEQUENCE</scope>
    <source>
        <strain evidence="9">WL0058</strain>
    </source>
</reference>
<keyword evidence="3" id="KW-0547">Nucleotide-binding</keyword>
<dbReference type="InterPro" id="IPR036597">
    <property type="entry name" value="Fido-like_dom_sf"/>
</dbReference>
<dbReference type="PANTHER" id="PTHR39560:SF1">
    <property type="entry name" value="PROTEIN ADENYLYLTRANSFERASE FIC-RELATED"/>
    <property type="match status" value="1"/>
</dbReference>
<evidence type="ECO:0000313" key="10">
    <source>
        <dbReference type="Proteomes" id="UP001196509"/>
    </source>
</evidence>
<keyword evidence="4" id="KW-0067">ATP-binding</keyword>
<dbReference type="PANTHER" id="PTHR39560">
    <property type="entry name" value="PROTEIN ADENYLYLTRANSFERASE FIC-RELATED"/>
    <property type="match status" value="1"/>
</dbReference>
<dbReference type="EMBL" id="JAICBX010000004">
    <property type="protein sequence ID" value="MBW8639400.1"/>
    <property type="molecule type" value="Genomic_DNA"/>
</dbReference>
<dbReference type="RefSeq" id="WP_220230133.1">
    <property type="nucleotide sequence ID" value="NZ_JAICBX010000004.1"/>
</dbReference>
<dbReference type="Proteomes" id="UP001196509">
    <property type="component" value="Unassembled WGS sequence"/>
</dbReference>
<comment type="catalytic activity">
    <reaction evidence="7">
        <text>L-tyrosyl-[protein] + ATP = O-(5'-adenylyl)-L-tyrosyl-[protein] + diphosphate</text>
        <dbReference type="Rhea" id="RHEA:54288"/>
        <dbReference type="Rhea" id="RHEA-COMP:10136"/>
        <dbReference type="Rhea" id="RHEA-COMP:13846"/>
        <dbReference type="ChEBI" id="CHEBI:30616"/>
        <dbReference type="ChEBI" id="CHEBI:33019"/>
        <dbReference type="ChEBI" id="CHEBI:46858"/>
        <dbReference type="ChEBI" id="CHEBI:83624"/>
        <dbReference type="EC" id="2.7.7.108"/>
    </reaction>
</comment>
<evidence type="ECO:0000256" key="5">
    <source>
        <dbReference type="ARBA" id="ARBA00034531"/>
    </source>
</evidence>
<evidence type="ECO:0000256" key="6">
    <source>
        <dbReference type="ARBA" id="ARBA00047939"/>
    </source>
</evidence>
<evidence type="ECO:0000256" key="2">
    <source>
        <dbReference type="ARBA" id="ARBA00022695"/>
    </source>
</evidence>
<dbReference type="InterPro" id="IPR003812">
    <property type="entry name" value="Fido"/>
</dbReference>
<dbReference type="Pfam" id="PF02661">
    <property type="entry name" value="Fic"/>
    <property type="match status" value="1"/>
</dbReference>
<dbReference type="Gene3D" id="1.10.3290.10">
    <property type="entry name" value="Fido-like domain"/>
    <property type="match status" value="1"/>
</dbReference>
<dbReference type="GO" id="GO:0070733">
    <property type="term" value="F:AMPylase activity"/>
    <property type="evidence" value="ECO:0007669"/>
    <property type="project" value="UniProtKB-EC"/>
</dbReference>
<keyword evidence="1" id="KW-0808">Transferase</keyword>
<evidence type="ECO:0000256" key="7">
    <source>
        <dbReference type="ARBA" id="ARBA00048696"/>
    </source>
</evidence>
<dbReference type="GO" id="GO:0051302">
    <property type="term" value="P:regulation of cell division"/>
    <property type="evidence" value="ECO:0007669"/>
    <property type="project" value="TreeGrafter"/>
</dbReference>
<comment type="caution">
    <text evidence="9">The sequence shown here is derived from an EMBL/GenBank/DDBJ whole genome shotgun (WGS) entry which is preliminary data.</text>
</comment>
<feature type="domain" description="Fido" evidence="8">
    <location>
        <begin position="52"/>
        <end position="193"/>
    </location>
</feature>
<organism evidence="9 10">
    <name type="scientific">Flavimaribacter sediminis</name>
    <dbReference type="NCBI Taxonomy" id="2865987"/>
    <lineage>
        <taxon>Bacteria</taxon>
        <taxon>Pseudomonadati</taxon>
        <taxon>Pseudomonadota</taxon>
        <taxon>Alphaproteobacteria</taxon>
        <taxon>Hyphomicrobiales</taxon>
        <taxon>Rhizobiaceae</taxon>
        <taxon>Flavimaribacter</taxon>
    </lineage>
</organism>
<sequence length="193" mass="22067">MVRYNATEDPLCYPGTQVLRNKSGIRTQDELEQFEQLMFGSRAEEELPSGKLDFEHYCAIHHHFFQDVYDWAGEIRTIRTGKGNNWFCYPEHINRQASDLFAQLADKKHLTADTGTKRKFAVEAAWFLSEVNAIHPFREGNGRIQMVFLTMLARNAGYDLIEEMVKPGPFLTAMILSFTGDCGPLTDQIEGLL</sequence>
<name>A0AAE2ZR08_9HYPH</name>
<evidence type="ECO:0000256" key="4">
    <source>
        <dbReference type="ARBA" id="ARBA00022840"/>
    </source>
</evidence>
<dbReference type="AlphaFoldDB" id="A0AAE2ZR08"/>
<evidence type="ECO:0000256" key="3">
    <source>
        <dbReference type="ARBA" id="ARBA00022741"/>
    </source>
</evidence>
<keyword evidence="10" id="KW-1185">Reference proteome</keyword>
<dbReference type="PROSITE" id="PS51459">
    <property type="entry name" value="FIDO"/>
    <property type="match status" value="1"/>
</dbReference>
<dbReference type="SUPFAM" id="SSF140931">
    <property type="entry name" value="Fic-like"/>
    <property type="match status" value="1"/>
</dbReference>
<proteinExistence type="predicted"/>
<accession>A0AAE2ZR08</accession>
<protein>
    <recommendedName>
        <fullName evidence="5">protein adenylyltransferase</fullName>
        <ecNumber evidence="5">2.7.7.108</ecNumber>
    </recommendedName>
</protein>
<evidence type="ECO:0000259" key="8">
    <source>
        <dbReference type="PROSITE" id="PS51459"/>
    </source>
</evidence>
<dbReference type="EC" id="2.7.7.108" evidence="5"/>
<gene>
    <name evidence="9" type="ORF">K1W69_19555</name>
</gene>